<sequence length="121" mass="13770">MKLKTLAALLCVFIVIVLSGLNAWNIWGDFVEKAISFATTAMLFLVVTALFDVWRGGKNFKVNEIKAIAISFPIITIIEYVYPVIKYSEQKHSGWLYSMSMDLMLAFFVSSVLWGYLKKCQ</sequence>
<evidence type="ECO:0000313" key="5">
    <source>
        <dbReference type="Proteomes" id="UP001283366"/>
    </source>
</evidence>
<evidence type="ECO:0000313" key="4">
    <source>
        <dbReference type="Proteomes" id="UP000196125"/>
    </source>
</evidence>
<dbReference type="Proteomes" id="UP000196125">
    <property type="component" value="Unassembled WGS sequence"/>
</dbReference>
<dbReference type="Proteomes" id="UP001283366">
    <property type="component" value="Unassembled WGS sequence"/>
</dbReference>
<organism evidence="3 4">
    <name type="scientific">Vibrio mangrovi</name>
    <dbReference type="NCBI Taxonomy" id="474394"/>
    <lineage>
        <taxon>Bacteria</taxon>
        <taxon>Pseudomonadati</taxon>
        <taxon>Pseudomonadota</taxon>
        <taxon>Gammaproteobacteria</taxon>
        <taxon>Vibrionales</taxon>
        <taxon>Vibrionaceae</taxon>
        <taxon>Vibrio</taxon>
    </lineage>
</organism>
<evidence type="ECO:0008006" key="6">
    <source>
        <dbReference type="Google" id="ProtNLM"/>
    </source>
</evidence>
<dbReference type="EMBL" id="FXXI01000001">
    <property type="protein sequence ID" value="SMR99967.1"/>
    <property type="molecule type" value="Genomic_DNA"/>
</dbReference>
<feature type="transmembrane region" description="Helical" evidence="1">
    <location>
        <begin position="65"/>
        <end position="82"/>
    </location>
</feature>
<reference evidence="3 4" key="1">
    <citation type="submission" date="2017-05" db="EMBL/GenBank/DDBJ databases">
        <authorList>
            <person name="Song R."/>
            <person name="Chenine A.L."/>
            <person name="Ruprecht R.M."/>
        </authorList>
    </citation>
    <scope>NUCLEOTIDE SEQUENCE [LARGE SCALE GENOMIC DNA]</scope>
    <source>
        <strain evidence="3 4">CECT 7927</strain>
    </source>
</reference>
<proteinExistence type="predicted"/>
<gene>
    <name evidence="2" type="ORF">SBX37_10340</name>
    <name evidence="3" type="ORF">VIM7927_01205</name>
</gene>
<protein>
    <recommendedName>
        <fullName evidence="6">Inner membrane protein</fullName>
    </recommendedName>
</protein>
<accession>A0A1Y6IQP8</accession>
<keyword evidence="1" id="KW-0472">Membrane</keyword>
<feature type="transmembrane region" description="Helical" evidence="1">
    <location>
        <begin position="33"/>
        <end position="53"/>
    </location>
</feature>
<feature type="transmembrane region" description="Helical" evidence="1">
    <location>
        <begin position="94"/>
        <end position="117"/>
    </location>
</feature>
<evidence type="ECO:0000313" key="2">
    <source>
        <dbReference type="EMBL" id="MDW6003245.1"/>
    </source>
</evidence>
<evidence type="ECO:0000313" key="3">
    <source>
        <dbReference type="EMBL" id="SMR99967.1"/>
    </source>
</evidence>
<keyword evidence="5" id="KW-1185">Reference proteome</keyword>
<dbReference type="EMBL" id="JAWRCO010000001">
    <property type="protein sequence ID" value="MDW6003245.1"/>
    <property type="molecule type" value="Genomic_DNA"/>
</dbReference>
<reference evidence="2 5" key="2">
    <citation type="submission" date="2023-11" db="EMBL/GenBank/DDBJ databases">
        <title>Plant-associative lifestyle of Vibrio porteresiae and its evolutionary dynamics.</title>
        <authorList>
            <person name="Rameshkumar N."/>
            <person name="Kirti K."/>
        </authorList>
    </citation>
    <scope>NUCLEOTIDE SEQUENCE [LARGE SCALE GENOMIC DNA]</scope>
    <source>
        <strain evidence="2 5">MSSRF38</strain>
    </source>
</reference>
<name>A0A1Y6IQP8_9VIBR</name>
<dbReference type="RefSeq" id="WP_087479949.1">
    <property type="nucleotide sequence ID" value="NZ_AP024883.1"/>
</dbReference>
<dbReference type="AlphaFoldDB" id="A0A1Y6IQP8"/>
<keyword evidence="1" id="KW-1133">Transmembrane helix</keyword>
<keyword evidence="1" id="KW-0812">Transmembrane</keyword>
<evidence type="ECO:0000256" key="1">
    <source>
        <dbReference type="SAM" id="Phobius"/>
    </source>
</evidence>
<dbReference type="OrthoDB" id="5874113at2"/>